<evidence type="ECO:0000313" key="2">
    <source>
        <dbReference type="EMBL" id="KAF0931357.1"/>
    </source>
</evidence>
<feature type="region of interest" description="Disordered" evidence="1">
    <location>
        <begin position="79"/>
        <end position="129"/>
    </location>
</feature>
<evidence type="ECO:0000313" key="3">
    <source>
        <dbReference type="Proteomes" id="UP000479710"/>
    </source>
</evidence>
<proteinExistence type="predicted"/>
<evidence type="ECO:0000256" key="1">
    <source>
        <dbReference type="SAM" id="MobiDB-lite"/>
    </source>
</evidence>
<feature type="compositionally biased region" description="Polar residues" evidence="1">
    <location>
        <begin position="93"/>
        <end position="108"/>
    </location>
</feature>
<sequence length="129" mass="13903">MSVLNAGRDLDRCGSQTYNQAQKDNKLSDTDQLHVVVFVDHFELEEAKVFCLPRRLTGPLSERPRWAVTAAAAARFGRSRGATGYGRSDEGSYRQSGTVLPQDASQATPVGAGAEEAVSDAMAVEETEV</sequence>
<dbReference type="EMBL" id="SPHZ02000001">
    <property type="protein sequence ID" value="KAF0931357.1"/>
    <property type="molecule type" value="Genomic_DNA"/>
</dbReference>
<reference evidence="2 3" key="1">
    <citation type="submission" date="2019-11" db="EMBL/GenBank/DDBJ databases">
        <title>Whole genome sequence of Oryza granulata.</title>
        <authorList>
            <person name="Li W."/>
        </authorList>
    </citation>
    <scope>NUCLEOTIDE SEQUENCE [LARGE SCALE GENOMIC DNA]</scope>
    <source>
        <strain evidence="3">cv. Menghai</strain>
        <tissue evidence="2">Leaf</tissue>
    </source>
</reference>
<dbReference type="AlphaFoldDB" id="A0A6G1F373"/>
<organism evidence="2 3">
    <name type="scientific">Oryza meyeriana var. granulata</name>
    <dbReference type="NCBI Taxonomy" id="110450"/>
    <lineage>
        <taxon>Eukaryota</taxon>
        <taxon>Viridiplantae</taxon>
        <taxon>Streptophyta</taxon>
        <taxon>Embryophyta</taxon>
        <taxon>Tracheophyta</taxon>
        <taxon>Spermatophyta</taxon>
        <taxon>Magnoliopsida</taxon>
        <taxon>Liliopsida</taxon>
        <taxon>Poales</taxon>
        <taxon>Poaceae</taxon>
        <taxon>BOP clade</taxon>
        <taxon>Oryzoideae</taxon>
        <taxon>Oryzeae</taxon>
        <taxon>Oryzinae</taxon>
        <taxon>Oryza</taxon>
        <taxon>Oryza meyeriana</taxon>
    </lineage>
</organism>
<keyword evidence="3" id="KW-1185">Reference proteome</keyword>
<name>A0A6G1F373_9ORYZ</name>
<gene>
    <name evidence="2" type="ORF">E2562_004497</name>
</gene>
<accession>A0A6G1F373</accession>
<comment type="caution">
    <text evidence="2">The sequence shown here is derived from an EMBL/GenBank/DDBJ whole genome shotgun (WGS) entry which is preliminary data.</text>
</comment>
<protein>
    <submittedName>
        <fullName evidence="2">Uncharacterized protein</fullName>
    </submittedName>
</protein>
<dbReference type="Proteomes" id="UP000479710">
    <property type="component" value="Unassembled WGS sequence"/>
</dbReference>